<dbReference type="InterPro" id="IPR015421">
    <property type="entry name" value="PyrdxlP-dep_Trfase_major"/>
</dbReference>
<keyword evidence="3" id="KW-0805">Transcription regulation</keyword>
<dbReference type="CDD" id="cd00609">
    <property type="entry name" value="AAT_like"/>
    <property type="match status" value="1"/>
</dbReference>
<name>A0A8J7KXN4_9ACTN</name>
<evidence type="ECO:0000313" key="8">
    <source>
        <dbReference type="Proteomes" id="UP000622552"/>
    </source>
</evidence>
<dbReference type="InterPro" id="IPR015424">
    <property type="entry name" value="PyrdxlP-dep_Trfase"/>
</dbReference>
<dbReference type="PROSITE" id="PS50949">
    <property type="entry name" value="HTH_GNTR"/>
    <property type="match status" value="1"/>
</dbReference>
<sequence>MPVHYQFSGDSAVSIAASVEAGIRTGALPVGAPLPPIRGLAAELGVSPATVSSAYAALRQRGVVETAGRNGTRVRDRPAVGGRAGQVLPVPENVVDLSSGAPNLDLLPRLGPVLARIAPAPVSYRDAGVLPELAAAASDRLALDGIAAEEIVVTSGALDAIERLLVAHLSPGDAVGVEDPGWANLLDLAAAMGLRIVPVPVDEAGPTLDGLAAALAAGVRALVVTSRAHNPTGAALTPERSAALRVLLAAHADVLVIEDDHCGDLDDVPLHALAGVTPAWAYIRSVSKAYGPDLRLAVVAGDAATLGRVSGRLRLGAGWVSTVLQHAVLELWGSGPAAVAVREASAVYRARRAQLLTALSHRGLDGYGRSGINVWLPVPDETTAVARLRDAGWAVAAGAAYRQLSPPAVRITISGLADAQVAPLADAILTAVTPTSGRRSV</sequence>
<evidence type="ECO:0000256" key="3">
    <source>
        <dbReference type="ARBA" id="ARBA00023015"/>
    </source>
</evidence>
<dbReference type="InterPro" id="IPR036390">
    <property type="entry name" value="WH_DNA-bd_sf"/>
</dbReference>
<dbReference type="InterPro" id="IPR004839">
    <property type="entry name" value="Aminotransferase_I/II_large"/>
</dbReference>
<organism evidence="7 8">
    <name type="scientific">Longispora fulva</name>
    <dbReference type="NCBI Taxonomy" id="619741"/>
    <lineage>
        <taxon>Bacteria</taxon>
        <taxon>Bacillati</taxon>
        <taxon>Actinomycetota</taxon>
        <taxon>Actinomycetes</taxon>
        <taxon>Micromonosporales</taxon>
        <taxon>Micromonosporaceae</taxon>
        <taxon>Longispora</taxon>
    </lineage>
</organism>
<keyword evidence="4 7" id="KW-0238">DNA-binding</keyword>
<dbReference type="AlphaFoldDB" id="A0A8J7KXN4"/>
<proteinExistence type="inferred from homology"/>
<dbReference type="SUPFAM" id="SSF53383">
    <property type="entry name" value="PLP-dependent transferases"/>
    <property type="match status" value="1"/>
</dbReference>
<dbReference type="Pfam" id="PF00155">
    <property type="entry name" value="Aminotran_1_2"/>
    <property type="match status" value="1"/>
</dbReference>
<evidence type="ECO:0000256" key="1">
    <source>
        <dbReference type="ARBA" id="ARBA00005384"/>
    </source>
</evidence>
<keyword evidence="2" id="KW-0663">Pyridoxal phosphate</keyword>
<evidence type="ECO:0000313" key="7">
    <source>
        <dbReference type="EMBL" id="MBG6138092.1"/>
    </source>
</evidence>
<comment type="similarity">
    <text evidence="1">In the C-terminal section; belongs to the class-I pyridoxal-phosphate-dependent aminotransferase family.</text>
</comment>
<accession>A0A8J7KXN4</accession>
<reference evidence="7" key="1">
    <citation type="submission" date="2020-11" db="EMBL/GenBank/DDBJ databases">
        <title>Sequencing the genomes of 1000 actinobacteria strains.</title>
        <authorList>
            <person name="Klenk H.-P."/>
        </authorList>
    </citation>
    <scope>NUCLEOTIDE SEQUENCE</scope>
    <source>
        <strain evidence="7">DSM 45356</strain>
    </source>
</reference>
<dbReference type="Gene3D" id="1.10.10.10">
    <property type="entry name" value="Winged helix-like DNA-binding domain superfamily/Winged helix DNA-binding domain"/>
    <property type="match status" value="1"/>
</dbReference>
<feature type="domain" description="HTH gntR-type" evidence="6">
    <location>
        <begin position="9"/>
        <end position="77"/>
    </location>
</feature>
<comment type="caution">
    <text evidence="7">The sequence shown here is derived from an EMBL/GenBank/DDBJ whole genome shotgun (WGS) entry which is preliminary data.</text>
</comment>
<protein>
    <submittedName>
        <fullName evidence="7">DNA-binding transcriptional MocR family regulator</fullName>
    </submittedName>
</protein>
<dbReference type="GO" id="GO:0003700">
    <property type="term" value="F:DNA-binding transcription factor activity"/>
    <property type="evidence" value="ECO:0007669"/>
    <property type="project" value="InterPro"/>
</dbReference>
<dbReference type="InterPro" id="IPR051446">
    <property type="entry name" value="HTH_trans_reg/aminotransferase"/>
</dbReference>
<dbReference type="RefSeq" id="WP_197004882.1">
    <property type="nucleotide sequence ID" value="NZ_BONS01000017.1"/>
</dbReference>
<dbReference type="GO" id="GO:0003677">
    <property type="term" value="F:DNA binding"/>
    <property type="evidence" value="ECO:0007669"/>
    <property type="project" value="UniProtKB-KW"/>
</dbReference>
<dbReference type="InterPro" id="IPR000524">
    <property type="entry name" value="Tscrpt_reg_HTH_GntR"/>
</dbReference>
<keyword evidence="5" id="KW-0804">Transcription</keyword>
<dbReference type="GO" id="GO:0030170">
    <property type="term" value="F:pyridoxal phosphate binding"/>
    <property type="evidence" value="ECO:0007669"/>
    <property type="project" value="InterPro"/>
</dbReference>
<evidence type="ECO:0000256" key="4">
    <source>
        <dbReference type="ARBA" id="ARBA00023125"/>
    </source>
</evidence>
<evidence type="ECO:0000256" key="2">
    <source>
        <dbReference type="ARBA" id="ARBA00022898"/>
    </source>
</evidence>
<evidence type="ECO:0000256" key="5">
    <source>
        <dbReference type="ARBA" id="ARBA00023163"/>
    </source>
</evidence>
<dbReference type="CDD" id="cd07377">
    <property type="entry name" value="WHTH_GntR"/>
    <property type="match status" value="1"/>
</dbReference>
<dbReference type="SMART" id="SM00345">
    <property type="entry name" value="HTH_GNTR"/>
    <property type="match status" value="1"/>
</dbReference>
<evidence type="ECO:0000259" key="6">
    <source>
        <dbReference type="PROSITE" id="PS50949"/>
    </source>
</evidence>
<dbReference type="PANTHER" id="PTHR46577:SF1">
    <property type="entry name" value="HTH-TYPE TRANSCRIPTIONAL REGULATORY PROTEIN GABR"/>
    <property type="match status" value="1"/>
</dbReference>
<dbReference type="SUPFAM" id="SSF46785">
    <property type="entry name" value="Winged helix' DNA-binding domain"/>
    <property type="match status" value="1"/>
</dbReference>
<keyword evidence="8" id="KW-1185">Reference proteome</keyword>
<gene>
    <name evidence="7" type="ORF">IW245_004286</name>
</gene>
<dbReference type="Pfam" id="PF00392">
    <property type="entry name" value="GntR"/>
    <property type="match status" value="1"/>
</dbReference>
<dbReference type="Proteomes" id="UP000622552">
    <property type="component" value="Unassembled WGS sequence"/>
</dbReference>
<dbReference type="PANTHER" id="PTHR46577">
    <property type="entry name" value="HTH-TYPE TRANSCRIPTIONAL REGULATORY PROTEIN GABR"/>
    <property type="match status" value="1"/>
</dbReference>
<dbReference type="InterPro" id="IPR036388">
    <property type="entry name" value="WH-like_DNA-bd_sf"/>
</dbReference>
<dbReference type="EMBL" id="JADOUF010000001">
    <property type="protein sequence ID" value="MBG6138092.1"/>
    <property type="molecule type" value="Genomic_DNA"/>
</dbReference>
<dbReference type="Gene3D" id="3.40.640.10">
    <property type="entry name" value="Type I PLP-dependent aspartate aminotransferase-like (Major domain)"/>
    <property type="match status" value="1"/>
</dbReference>